<comment type="caution">
    <text evidence="3">The sequence shown here is derived from an EMBL/GenBank/DDBJ whole genome shotgun (WGS) entry which is preliminary data.</text>
</comment>
<keyword evidence="2" id="KW-1133">Transmembrane helix</keyword>
<protein>
    <recommendedName>
        <fullName evidence="5">Secreted protein</fullName>
    </recommendedName>
</protein>
<feature type="transmembrane region" description="Helical" evidence="2">
    <location>
        <begin position="20"/>
        <end position="42"/>
    </location>
</feature>
<feature type="compositionally biased region" description="Gly residues" evidence="1">
    <location>
        <begin position="113"/>
        <end position="126"/>
    </location>
</feature>
<organism evidence="3 4">
    <name type="scientific">Streptomyces griseomycini</name>
    <dbReference type="NCBI Taxonomy" id="66895"/>
    <lineage>
        <taxon>Bacteria</taxon>
        <taxon>Bacillati</taxon>
        <taxon>Actinomycetota</taxon>
        <taxon>Actinomycetes</taxon>
        <taxon>Kitasatosporales</taxon>
        <taxon>Streptomycetaceae</taxon>
        <taxon>Streptomyces</taxon>
    </lineage>
</organism>
<keyword evidence="2" id="KW-0472">Membrane</keyword>
<dbReference type="Pfam" id="PF20087">
    <property type="entry name" value="DUF6479"/>
    <property type="match status" value="1"/>
</dbReference>
<feature type="compositionally biased region" description="Basic and acidic residues" evidence="1">
    <location>
        <begin position="66"/>
        <end position="92"/>
    </location>
</feature>
<proteinExistence type="predicted"/>
<accession>A0A7W7M010</accession>
<dbReference type="Proteomes" id="UP000579523">
    <property type="component" value="Unassembled WGS sequence"/>
</dbReference>
<dbReference type="EMBL" id="JACHJI010000006">
    <property type="protein sequence ID" value="MBB4899610.1"/>
    <property type="molecule type" value="Genomic_DNA"/>
</dbReference>
<gene>
    <name evidence="3" type="ORF">FHS37_003671</name>
</gene>
<evidence type="ECO:0000313" key="3">
    <source>
        <dbReference type="EMBL" id="MBB4899610.1"/>
    </source>
</evidence>
<feature type="region of interest" description="Disordered" evidence="1">
    <location>
        <begin position="45"/>
        <end position="126"/>
    </location>
</feature>
<keyword evidence="2" id="KW-0812">Transmembrane</keyword>
<reference evidence="3 4" key="1">
    <citation type="submission" date="2020-08" db="EMBL/GenBank/DDBJ databases">
        <title>Genomic Encyclopedia of Type Strains, Phase III (KMG-III): the genomes of soil and plant-associated and newly described type strains.</title>
        <authorList>
            <person name="Whitman W."/>
        </authorList>
    </citation>
    <scope>NUCLEOTIDE SEQUENCE [LARGE SCALE GENOMIC DNA]</scope>
    <source>
        <strain evidence="3 4">CECT 3273</strain>
    </source>
</reference>
<evidence type="ECO:0000256" key="1">
    <source>
        <dbReference type="SAM" id="MobiDB-lite"/>
    </source>
</evidence>
<evidence type="ECO:0000256" key="2">
    <source>
        <dbReference type="SAM" id="Phobius"/>
    </source>
</evidence>
<sequence>MTNTSWMQTADLAAGRGALGAGLVVAAVVVVALLIGAFAFGSRRVARSRVRRPRPEEQPRTPGDGPVREVREHREPDGVPRSDERLTPHEMDGFGNSGTRTGAPQERPRWDGGSSGGFGSGGPGGR</sequence>
<dbReference type="InterPro" id="IPR045513">
    <property type="entry name" value="DUF6479"/>
</dbReference>
<keyword evidence="4" id="KW-1185">Reference proteome</keyword>
<dbReference type="RefSeq" id="WP_184822411.1">
    <property type="nucleotide sequence ID" value="NZ_BMTI01000003.1"/>
</dbReference>
<name>A0A7W7M010_9ACTN</name>
<evidence type="ECO:0008006" key="5">
    <source>
        <dbReference type="Google" id="ProtNLM"/>
    </source>
</evidence>
<dbReference type="AlphaFoldDB" id="A0A7W7M010"/>
<evidence type="ECO:0000313" key="4">
    <source>
        <dbReference type="Proteomes" id="UP000579523"/>
    </source>
</evidence>